<gene>
    <name evidence="2" type="ORF">SCF082_LOCUS43765</name>
</gene>
<evidence type="ECO:0000256" key="1">
    <source>
        <dbReference type="SAM" id="MobiDB-lite"/>
    </source>
</evidence>
<protein>
    <submittedName>
        <fullName evidence="2">Uncharacterized protein</fullName>
    </submittedName>
</protein>
<reference evidence="2 3" key="1">
    <citation type="submission" date="2024-02" db="EMBL/GenBank/DDBJ databases">
        <authorList>
            <person name="Chen Y."/>
            <person name="Shah S."/>
            <person name="Dougan E. K."/>
            <person name="Thang M."/>
            <person name="Chan C."/>
        </authorList>
    </citation>
    <scope>NUCLEOTIDE SEQUENCE [LARGE SCALE GENOMIC DNA]</scope>
</reference>
<feature type="region of interest" description="Disordered" evidence="1">
    <location>
        <begin position="43"/>
        <end position="62"/>
    </location>
</feature>
<keyword evidence="3" id="KW-1185">Reference proteome</keyword>
<name>A0ABP0R1N5_9DINO</name>
<feature type="non-terminal residue" evidence="2">
    <location>
        <position position="1"/>
    </location>
</feature>
<sequence>RCLACGHLLAAAHATDTASSRSDQLLCRHRRLQQVPRMAGGFEFADGARHRRDARRPGAAQR</sequence>
<proteinExistence type="predicted"/>
<dbReference type="EMBL" id="CAXAMM010040418">
    <property type="protein sequence ID" value="CAK9093037.1"/>
    <property type="molecule type" value="Genomic_DNA"/>
</dbReference>
<evidence type="ECO:0000313" key="2">
    <source>
        <dbReference type="EMBL" id="CAK9093037.1"/>
    </source>
</evidence>
<comment type="caution">
    <text evidence="2">The sequence shown here is derived from an EMBL/GenBank/DDBJ whole genome shotgun (WGS) entry which is preliminary data.</text>
</comment>
<organism evidence="2 3">
    <name type="scientific">Durusdinium trenchii</name>
    <dbReference type="NCBI Taxonomy" id="1381693"/>
    <lineage>
        <taxon>Eukaryota</taxon>
        <taxon>Sar</taxon>
        <taxon>Alveolata</taxon>
        <taxon>Dinophyceae</taxon>
        <taxon>Suessiales</taxon>
        <taxon>Symbiodiniaceae</taxon>
        <taxon>Durusdinium</taxon>
    </lineage>
</organism>
<evidence type="ECO:0000313" key="3">
    <source>
        <dbReference type="Proteomes" id="UP001642464"/>
    </source>
</evidence>
<accession>A0ABP0R1N5</accession>
<dbReference type="Proteomes" id="UP001642464">
    <property type="component" value="Unassembled WGS sequence"/>
</dbReference>
<feature type="non-terminal residue" evidence="2">
    <location>
        <position position="62"/>
    </location>
</feature>